<dbReference type="Proteomes" id="UP000451233">
    <property type="component" value="Unassembled WGS sequence"/>
</dbReference>
<protein>
    <submittedName>
        <fullName evidence="1">Uncharacterized protein</fullName>
    </submittedName>
</protein>
<dbReference type="RefSeq" id="WP_160906559.1">
    <property type="nucleotide sequence ID" value="NZ_WVHS01000002.1"/>
</dbReference>
<organism evidence="1 2">
    <name type="scientific">Hufsiella ginkgonis</name>
    <dbReference type="NCBI Taxonomy" id="2695274"/>
    <lineage>
        <taxon>Bacteria</taxon>
        <taxon>Pseudomonadati</taxon>
        <taxon>Bacteroidota</taxon>
        <taxon>Sphingobacteriia</taxon>
        <taxon>Sphingobacteriales</taxon>
        <taxon>Sphingobacteriaceae</taxon>
        <taxon>Hufsiella</taxon>
    </lineage>
</organism>
<name>A0A7K1XX39_9SPHI</name>
<dbReference type="AlphaFoldDB" id="A0A7K1XX39"/>
<keyword evidence="2" id="KW-1185">Reference proteome</keyword>
<dbReference type="EMBL" id="WVHS01000002">
    <property type="protein sequence ID" value="MXV15574.1"/>
    <property type="molecule type" value="Genomic_DNA"/>
</dbReference>
<dbReference type="PROSITE" id="PS51257">
    <property type="entry name" value="PROKAR_LIPOPROTEIN"/>
    <property type="match status" value="1"/>
</dbReference>
<evidence type="ECO:0000313" key="2">
    <source>
        <dbReference type="Proteomes" id="UP000451233"/>
    </source>
</evidence>
<comment type="caution">
    <text evidence="1">The sequence shown here is derived from an EMBL/GenBank/DDBJ whole genome shotgun (WGS) entry which is preliminary data.</text>
</comment>
<evidence type="ECO:0000313" key="1">
    <source>
        <dbReference type="EMBL" id="MXV15574.1"/>
    </source>
</evidence>
<proteinExistence type="predicted"/>
<reference evidence="1 2" key="1">
    <citation type="submission" date="2019-11" db="EMBL/GenBank/DDBJ databases">
        <title>Pedobacter sp. HMF7056 Genome sequencing and assembly.</title>
        <authorList>
            <person name="Kang H."/>
            <person name="Kim H."/>
            <person name="Joh K."/>
        </authorList>
    </citation>
    <scope>NUCLEOTIDE SEQUENCE [LARGE SCALE GENOMIC DNA]</scope>
    <source>
        <strain evidence="1 2">HMF7056</strain>
    </source>
</reference>
<accession>A0A7K1XX39</accession>
<gene>
    <name evidence="1" type="ORF">GS398_09680</name>
</gene>
<sequence length="53" mass="5814">MKKHALALCIVMGFALVSCKKEETAQPVLKIKKVADIRDIGTWDGRSDSLSNP</sequence>